<accession>A0A381VIU7</accession>
<reference evidence="1" key="1">
    <citation type="submission" date="2018-05" db="EMBL/GenBank/DDBJ databases">
        <authorList>
            <person name="Lanie J.A."/>
            <person name="Ng W.-L."/>
            <person name="Kazmierczak K.M."/>
            <person name="Andrzejewski T.M."/>
            <person name="Davidsen T.M."/>
            <person name="Wayne K.J."/>
            <person name="Tettelin H."/>
            <person name="Glass J.I."/>
            <person name="Rusch D."/>
            <person name="Podicherti R."/>
            <person name="Tsui H.-C.T."/>
            <person name="Winkler M.E."/>
        </authorList>
    </citation>
    <scope>NUCLEOTIDE SEQUENCE</scope>
</reference>
<protein>
    <submittedName>
        <fullName evidence="1">Uncharacterized protein</fullName>
    </submittedName>
</protein>
<evidence type="ECO:0000313" key="1">
    <source>
        <dbReference type="EMBL" id="SVA40124.1"/>
    </source>
</evidence>
<organism evidence="1">
    <name type="scientific">marine metagenome</name>
    <dbReference type="NCBI Taxonomy" id="408172"/>
    <lineage>
        <taxon>unclassified sequences</taxon>
        <taxon>metagenomes</taxon>
        <taxon>ecological metagenomes</taxon>
    </lineage>
</organism>
<proteinExistence type="predicted"/>
<name>A0A381VIU7_9ZZZZ</name>
<sequence>MAPSVQFIFSDRGHLLVQGYIFAGSISRYSYQFTDDNHKKIPSHQNFQSL</sequence>
<dbReference type="AlphaFoldDB" id="A0A381VIU7"/>
<gene>
    <name evidence="1" type="ORF">METZ01_LOCUS92978</name>
</gene>
<dbReference type="EMBL" id="UINC01008928">
    <property type="protein sequence ID" value="SVA40124.1"/>
    <property type="molecule type" value="Genomic_DNA"/>
</dbReference>